<dbReference type="AlphaFoldDB" id="A0A1G2U0F2"/>
<comment type="caution">
    <text evidence="1">The sequence shown here is derived from an EMBL/GenBank/DDBJ whole genome shotgun (WGS) entry which is preliminary data.</text>
</comment>
<dbReference type="Gene3D" id="3.40.50.300">
    <property type="entry name" value="P-loop containing nucleotide triphosphate hydrolases"/>
    <property type="match status" value="2"/>
</dbReference>
<evidence type="ECO:0000313" key="2">
    <source>
        <dbReference type="Proteomes" id="UP000179283"/>
    </source>
</evidence>
<dbReference type="InterPro" id="IPR003688">
    <property type="entry name" value="TraG/VirD4"/>
</dbReference>
<dbReference type="Proteomes" id="UP000179283">
    <property type="component" value="Unassembled WGS sequence"/>
</dbReference>
<name>A0A1G2U0F2_9BACT</name>
<sequence>MPKSGTLLGINHYRNINTKVYLADEDRLRHFYTIGQTGTGKSTLLKNMIIQDIARGNGVCMIDPHGSDILDVLSNIPKERMKDVIYFDPSYTERPMGLNMLEYDRKYPEQKTFVVNELFNIFQKLYGAVPESMGPMFEQYFRNATMLVIEDPDSGCTLLDVSRVLSNKEYRALKLSRCQNPIVNQFWREIAEKAGGEASLANIVPYITSKFDVFLANDIMRPIVAQEKSSFDFRNIMDNKKILLVNLAKGRLGDINANLIGLIIVGKILMAALSRVDSFGANLPPFYLYIDEFQNITTPSIATILSEARKYKLSLSIAHQFIGQLEENIKDAVFGNVGTIACFRVGADDAEYLVKQLSPVFDEGQIMNIENRHAYIKMLVEGRPVKPFDIECMPPPARNPANVDEMKERSYELYGRDRVDVEMEISRKYNGGSEQ</sequence>
<dbReference type="GO" id="GO:0016020">
    <property type="term" value="C:membrane"/>
    <property type="evidence" value="ECO:0007669"/>
    <property type="project" value="InterPro"/>
</dbReference>
<dbReference type="SUPFAM" id="SSF52540">
    <property type="entry name" value="P-loop containing nucleoside triphosphate hydrolases"/>
    <property type="match status" value="1"/>
</dbReference>
<reference evidence="1 2" key="1">
    <citation type="journal article" date="2016" name="Nat. Commun.">
        <title>Thousands of microbial genomes shed light on interconnected biogeochemical processes in an aquifer system.</title>
        <authorList>
            <person name="Anantharaman K."/>
            <person name="Brown C.T."/>
            <person name="Hug L.A."/>
            <person name="Sharon I."/>
            <person name="Castelle C.J."/>
            <person name="Probst A.J."/>
            <person name="Thomas B.C."/>
            <person name="Singh A."/>
            <person name="Wilkins M.J."/>
            <person name="Karaoz U."/>
            <person name="Brodie E.L."/>
            <person name="Williams K.H."/>
            <person name="Hubbard S.S."/>
            <person name="Banfield J.F."/>
        </authorList>
    </citation>
    <scope>NUCLEOTIDE SEQUENCE [LARGE SCALE GENOMIC DNA]</scope>
</reference>
<gene>
    <name evidence="1" type="ORF">A2920_02855</name>
</gene>
<dbReference type="InterPro" id="IPR027417">
    <property type="entry name" value="P-loop_NTPase"/>
</dbReference>
<dbReference type="InterPro" id="IPR051162">
    <property type="entry name" value="T4SS_component"/>
</dbReference>
<accession>A0A1G2U0F2</accession>
<dbReference type="CDD" id="cd01127">
    <property type="entry name" value="TrwB_TraG_TraD_VirD4"/>
    <property type="match status" value="1"/>
</dbReference>
<dbReference type="PANTHER" id="PTHR30121:SF6">
    <property type="entry name" value="SLR6007 PROTEIN"/>
    <property type="match status" value="1"/>
</dbReference>
<dbReference type="PANTHER" id="PTHR30121">
    <property type="entry name" value="UNCHARACTERIZED PROTEIN YJGR-RELATED"/>
    <property type="match status" value="1"/>
</dbReference>
<dbReference type="EMBL" id="MHWD01000027">
    <property type="protein sequence ID" value="OHB03018.1"/>
    <property type="molecule type" value="Genomic_DNA"/>
</dbReference>
<dbReference type="Pfam" id="PF02534">
    <property type="entry name" value="T4SS-DNA_transf"/>
    <property type="match status" value="1"/>
</dbReference>
<organism evidence="1 2">
    <name type="scientific">Candidatus Zambryskibacteria bacterium RIFCSPLOWO2_01_FULL_43_17</name>
    <dbReference type="NCBI Taxonomy" id="1802760"/>
    <lineage>
        <taxon>Bacteria</taxon>
        <taxon>Candidatus Zambryskiibacteriota</taxon>
    </lineage>
</organism>
<protein>
    <submittedName>
        <fullName evidence="1">Uncharacterized protein</fullName>
    </submittedName>
</protein>
<evidence type="ECO:0000313" key="1">
    <source>
        <dbReference type="EMBL" id="OHB03018.1"/>
    </source>
</evidence>
<proteinExistence type="predicted"/>